<dbReference type="SUPFAM" id="SSF159774">
    <property type="entry name" value="YerB-like"/>
    <property type="match status" value="1"/>
</dbReference>
<gene>
    <name evidence="4" type="ORF">ACFFRE_00475</name>
</gene>
<protein>
    <submittedName>
        <fullName evidence="4">DUF3048 domain-containing protein</fullName>
    </submittedName>
</protein>
<evidence type="ECO:0000313" key="4">
    <source>
        <dbReference type="EMBL" id="MFC0080631.1"/>
    </source>
</evidence>
<dbReference type="InterPro" id="IPR035328">
    <property type="entry name" value="DUF3048_C"/>
</dbReference>
<proteinExistence type="predicted"/>
<keyword evidence="5" id="KW-1185">Reference proteome</keyword>
<sequence length="377" mass="39492">MPSPPSPGPRARHAGPRHARPRRRRRPALHLGLAFLGALVLAAIGLGVASGRLTAPLAPPPRASSAGPSASAVAASGPRCPLSDEPAPGGVVPARPALAIKVGNNPSARPQSGLSEADIVYEEPIEGAITRLLAVFQCHGAPQVGPVRSTRWIDVQLLEQFGHPVFGFAGGIDPDEALVRDSPVVDANFLRDYDLYYRTDTRLAPNNLYVATASLWGLDDARTPPAPVFSFSTSLPKGLGATTTASATLTWSSIYDVTWTWDPPAESWLRAVNGTADLETSGRQLQAANVVILRVKTVPGPYSEDAEGDVGVHSITVGEGPLTVLRNGVAIHGIWQRGSIQEPIRLLSAAGTTIPLAPGPTWVELLPTTGQLQLAGG</sequence>
<feature type="domain" description="DUF3048" evidence="2">
    <location>
        <begin position="91"/>
        <end position="216"/>
    </location>
</feature>
<dbReference type="Pfam" id="PF11258">
    <property type="entry name" value="DUF3048"/>
    <property type="match status" value="1"/>
</dbReference>
<feature type="compositionally biased region" description="Basic residues" evidence="1">
    <location>
        <begin position="10"/>
        <end position="24"/>
    </location>
</feature>
<evidence type="ECO:0000313" key="5">
    <source>
        <dbReference type="Proteomes" id="UP001589788"/>
    </source>
</evidence>
<dbReference type="Gene3D" id="3.50.90.10">
    <property type="entry name" value="YerB-like"/>
    <property type="match status" value="1"/>
</dbReference>
<evidence type="ECO:0000259" key="3">
    <source>
        <dbReference type="Pfam" id="PF17479"/>
    </source>
</evidence>
<dbReference type="RefSeq" id="WP_377787044.1">
    <property type="nucleotide sequence ID" value="NZ_JBHLYQ010000002.1"/>
</dbReference>
<feature type="compositionally biased region" description="Low complexity" evidence="1">
    <location>
        <begin position="63"/>
        <end position="79"/>
    </location>
</feature>
<comment type="caution">
    <text evidence="4">The sequence shown here is derived from an EMBL/GenBank/DDBJ whole genome shotgun (WGS) entry which is preliminary data.</text>
</comment>
<dbReference type="Proteomes" id="UP001589788">
    <property type="component" value="Unassembled WGS sequence"/>
</dbReference>
<feature type="region of interest" description="Disordered" evidence="1">
    <location>
        <begin position="58"/>
        <end position="86"/>
    </location>
</feature>
<dbReference type="Pfam" id="PF17479">
    <property type="entry name" value="DUF3048_C"/>
    <property type="match status" value="1"/>
</dbReference>
<feature type="domain" description="DUF3048" evidence="3">
    <location>
        <begin position="250"/>
        <end position="363"/>
    </location>
</feature>
<evidence type="ECO:0000259" key="2">
    <source>
        <dbReference type="Pfam" id="PF11258"/>
    </source>
</evidence>
<dbReference type="InterPro" id="IPR021416">
    <property type="entry name" value="DUF3048_N"/>
</dbReference>
<organism evidence="4 5">
    <name type="scientific">Aciditerrimonas ferrireducens</name>
    <dbReference type="NCBI Taxonomy" id="667306"/>
    <lineage>
        <taxon>Bacteria</taxon>
        <taxon>Bacillati</taxon>
        <taxon>Actinomycetota</taxon>
        <taxon>Acidimicrobiia</taxon>
        <taxon>Acidimicrobiales</taxon>
        <taxon>Acidimicrobiaceae</taxon>
        <taxon>Aciditerrimonas</taxon>
    </lineage>
</organism>
<dbReference type="InterPro" id="IPR023158">
    <property type="entry name" value="YerB-like_sf"/>
</dbReference>
<feature type="region of interest" description="Disordered" evidence="1">
    <location>
        <begin position="1"/>
        <end position="24"/>
    </location>
</feature>
<dbReference type="EMBL" id="JBHLYQ010000002">
    <property type="protein sequence ID" value="MFC0080631.1"/>
    <property type="molecule type" value="Genomic_DNA"/>
</dbReference>
<name>A0ABV6BYX0_9ACTN</name>
<accession>A0ABV6BYX0</accession>
<evidence type="ECO:0000256" key="1">
    <source>
        <dbReference type="SAM" id="MobiDB-lite"/>
    </source>
</evidence>
<reference evidence="4 5" key="1">
    <citation type="submission" date="2024-09" db="EMBL/GenBank/DDBJ databases">
        <authorList>
            <person name="Sun Q."/>
            <person name="Mori K."/>
        </authorList>
    </citation>
    <scope>NUCLEOTIDE SEQUENCE [LARGE SCALE GENOMIC DNA]</scope>
    <source>
        <strain evidence="4 5">JCM 15389</strain>
    </source>
</reference>